<dbReference type="EMBL" id="QJJG01000009">
    <property type="protein sequence ID" value="PXW44360.1"/>
    <property type="molecule type" value="Genomic_DNA"/>
</dbReference>
<dbReference type="PANTHER" id="PTHR33420:SF14">
    <property type="entry name" value="TYPE 1 FIMBRIN D-MANNOSE SPECIFIC ADHESIN"/>
    <property type="match status" value="1"/>
</dbReference>
<keyword evidence="3" id="KW-0281">Fimbrium</keyword>
<dbReference type="SUPFAM" id="SSF49401">
    <property type="entry name" value="Bacterial adhesins"/>
    <property type="match status" value="1"/>
</dbReference>
<evidence type="ECO:0000313" key="6">
    <source>
        <dbReference type="Proteomes" id="UP000247485"/>
    </source>
</evidence>
<dbReference type="GO" id="GO:0009289">
    <property type="term" value="C:pilus"/>
    <property type="evidence" value="ECO:0007669"/>
    <property type="project" value="UniProtKB-SubCell"/>
</dbReference>
<evidence type="ECO:0000313" key="5">
    <source>
        <dbReference type="EMBL" id="PXW44360.1"/>
    </source>
</evidence>
<evidence type="ECO:0000256" key="3">
    <source>
        <dbReference type="ARBA" id="ARBA00023263"/>
    </source>
</evidence>
<dbReference type="GO" id="GO:0043709">
    <property type="term" value="P:cell adhesion involved in single-species biofilm formation"/>
    <property type="evidence" value="ECO:0007669"/>
    <property type="project" value="TreeGrafter"/>
</dbReference>
<evidence type="ECO:0000256" key="1">
    <source>
        <dbReference type="ARBA" id="ARBA00004561"/>
    </source>
</evidence>
<sequence>MKRVPFLLLQLLIIFWFVTPAKTYAFACGGTSNNVSYTYFPSLERDEAVTIALPPFSIKCNGFTSPNMGDALRIVSVTLNSKLINSGFVDSTLSIADGGTFTYPFSDAINKCVWIDQNCGMTNFTGSAWTKALTLTLKRAAGTWPDLSMYSGENLITVVLQQRGYHTHDSIPYWGPVYITMTYRLREGSIIPQTYTCDINTYDNTVDLPAAKVSDILAQSPGKVSSSKTRFNIQLGCKAKTRVSLQFTGTTMSDTGTDDVLVNQIAGNENIGIQLYRADAGTAITFNNKYLVINSADATENLDFDAYYYYKGGSVVAGIIKSISTFTFSYE</sequence>
<dbReference type="AlphaFoldDB" id="A0A318FLH0"/>
<name>A0A318FLH0_KLEOX</name>
<organism evidence="5 6">
    <name type="scientific">Klebsiella oxytoca</name>
    <dbReference type="NCBI Taxonomy" id="571"/>
    <lineage>
        <taxon>Bacteria</taxon>
        <taxon>Pseudomonadati</taxon>
        <taxon>Pseudomonadota</taxon>
        <taxon>Gammaproteobacteria</taxon>
        <taxon>Enterobacterales</taxon>
        <taxon>Enterobacteriaceae</taxon>
        <taxon>Klebsiella/Raoultella group</taxon>
        <taxon>Klebsiella</taxon>
    </lineage>
</organism>
<dbReference type="Gene3D" id="2.60.40.1090">
    <property type="entry name" value="Fimbrial-type adhesion domain"/>
    <property type="match status" value="1"/>
</dbReference>
<dbReference type="Pfam" id="PF00419">
    <property type="entry name" value="Fimbrial"/>
    <property type="match status" value="1"/>
</dbReference>
<dbReference type="RefSeq" id="WP_181421805.1">
    <property type="nucleotide sequence ID" value="NZ_QJJG01000009.1"/>
</dbReference>
<comment type="caution">
    <text evidence="5">The sequence shown here is derived from an EMBL/GenBank/DDBJ whole genome shotgun (WGS) entry which is preliminary data.</text>
</comment>
<dbReference type="PANTHER" id="PTHR33420">
    <property type="entry name" value="FIMBRIAL SUBUNIT ELFA-RELATED"/>
    <property type="match status" value="1"/>
</dbReference>
<comment type="subcellular location">
    <subcellularLocation>
        <location evidence="1">Fimbrium</location>
    </subcellularLocation>
</comment>
<evidence type="ECO:0000259" key="4">
    <source>
        <dbReference type="Pfam" id="PF00419"/>
    </source>
</evidence>
<dbReference type="InterPro" id="IPR008966">
    <property type="entry name" value="Adhesion_dom_sf"/>
</dbReference>
<dbReference type="InterPro" id="IPR036937">
    <property type="entry name" value="Adhesion_dom_fimbrial_sf"/>
</dbReference>
<dbReference type="InterPro" id="IPR000259">
    <property type="entry name" value="Adhesion_dom_fimbrial"/>
</dbReference>
<proteinExistence type="inferred from homology"/>
<dbReference type="Proteomes" id="UP000247485">
    <property type="component" value="Unassembled WGS sequence"/>
</dbReference>
<feature type="domain" description="Fimbrial-type adhesion" evidence="4">
    <location>
        <begin position="194"/>
        <end position="330"/>
    </location>
</feature>
<protein>
    <submittedName>
        <fullName evidence="5">Type 1 fimbria pilin</fullName>
    </submittedName>
</protein>
<evidence type="ECO:0000256" key="2">
    <source>
        <dbReference type="ARBA" id="ARBA00006671"/>
    </source>
</evidence>
<comment type="similarity">
    <text evidence="2">Belongs to the fimbrial protein family.</text>
</comment>
<reference evidence="5 6" key="1">
    <citation type="submission" date="2018-05" db="EMBL/GenBank/DDBJ databases">
        <title>Freshwater and sediment microbial communities from various areas in North America, analyzing microbe dynamics in response to fracking.</title>
        <authorList>
            <person name="Lamendella R."/>
        </authorList>
    </citation>
    <scope>NUCLEOTIDE SEQUENCE [LARGE SCALE GENOMIC DNA]</scope>
    <source>
        <strain evidence="5 6">67</strain>
    </source>
</reference>
<accession>A0A318FLH0</accession>
<gene>
    <name evidence="5" type="ORF">DET57_10943</name>
</gene>
<dbReference type="InterPro" id="IPR050263">
    <property type="entry name" value="Bact_Fimbrial_Adh_Pro"/>
</dbReference>